<comment type="cofactor">
    <cofactor evidence="1">
        <name>Zn(2+)</name>
        <dbReference type="ChEBI" id="CHEBI:29105"/>
    </cofactor>
</comment>
<dbReference type="Proteomes" id="UP001500618">
    <property type="component" value="Unassembled WGS sequence"/>
</dbReference>
<keyword evidence="4" id="KW-0862">Zinc</keyword>
<dbReference type="SUPFAM" id="SSF102215">
    <property type="entry name" value="Creatininase"/>
    <property type="match status" value="1"/>
</dbReference>
<protein>
    <submittedName>
        <fullName evidence="6">Creatininase family protein</fullName>
    </submittedName>
</protein>
<dbReference type="Pfam" id="PF02633">
    <property type="entry name" value="Creatininase"/>
    <property type="match status" value="1"/>
</dbReference>
<comment type="similarity">
    <text evidence="5">Belongs to the creatininase superfamily.</text>
</comment>
<keyword evidence="2" id="KW-0479">Metal-binding</keyword>
<proteinExistence type="inferred from homology"/>
<evidence type="ECO:0000313" key="6">
    <source>
        <dbReference type="EMBL" id="GAA1708856.1"/>
    </source>
</evidence>
<evidence type="ECO:0000256" key="2">
    <source>
        <dbReference type="ARBA" id="ARBA00022723"/>
    </source>
</evidence>
<dbReference type="InterPro" id="IPR003785">
    <property type="entry name" value="Creatininase/forma_Hydrolase"/>
</dbReference>
<evidence type="ECO:0000256" key="3">
    <source>
        <dbReference type="ARBA" id="ARBA00022801"/>
    </source>
</evidence>
<organism evidence="6 7">
    <name type="scientific">Fodinicola feengrottensis</name>
    <dbReference type="NCBI Taxonomy" id="435914"/>
    <lineage>
        <taxon>Bacteria</taxon>
        <taxon>Bacillati</taxon>
        <taxon>Actinomycetota</taxon>
        <taxon>Actinomycetes</taxon>
        <taxon>Mycobacteriales</taxon>
        <taxon>Fodinicola</taxon>
    </lineage>
</organism>
<reference evidence="6 7" key="1">
    <citation type="journal article" date="2019" name="Int. J. Syst. Evol. Microbiol.">
        <title>The Global Catalogue of Microorganisms (GCM) 10K type strain sequencing project: providing services to taxonomists for standard genome sequencing and annotation.</title>
        <authorList>
            <consortium name="The Broad Institute Genomics Platform"/>
            <consortium name="The Broad Institute Genome Sequencing Center for Infectious Disease"/>
            <person name="Wu L."/>
            <person name="Ma J."/>
        </authorList>
    </citation>
    <scope>NUCLEOTIDE SEQUENCE [LARGE SCALE GENOMIC DNA]</scope>
    <source>
        <strain evidence="6 7">JCM 14718</strain>
    </source>
</reference>
<comment type="caution">
    <text evidence="6">The sequence shown here is derived from an EMBL/GenBank/DDBJ whole genome shotgun (WGS) entry which is preliminary data.</text>
</comment>
<dbReference type="PANTHER" id="PTHR35005">
    <property type="entry name" value="3-DEHYDRO-SCYLLO-INOSOSE HYDROLASE"/>
    <property type="match status" value="1"/>
</dbReference>
<gene>
    <name evidence="6" type="ORF">GCM10009765_67960</name>
</gene>
<dbReference type="InterPro" id="IPR024087">
    <property type="entry name" value="Creatininase-like_sf"/>
</dbReference>
<keyword evidence="3" id="KW-0378">Hydrolase</keyword>
<evidence type="ECO:0000313" key="7">
    <source>
        <dbReference type="Proteomes" id="UP001500618"/>
    </source>
</evidence>
<evidence type="ECO:0000256" key="4">
    <source>
        <dbReference type="ARBA" id="ARBA00022833"/>
    </source>
</evidence>
<evidence type="ECO:0000256" key="5">
    <source>
        <dbReference type="ARBA" id="ARBA00024029"/>
    </source>
</evidence>
<evidence type="ECO:0000256" key="1">
    <source>
        <dbReference type="ARBA" id="ARBA00001947"/>
    </source>
</evidence>
<name>A0ABN2INY8_9ACTN</name>
<dbReference type="PANTHER" id="PTHR35005:SF1">
    <property type="entry name" value="2-AMINO-5-FORMYLAMINO-6-RIBOSYLAMINOPYRIMIDIN-4(3H)-ONE 5'-MONOPHOSPHATE DEFORMYLASE"/>
    <property type="match status" value="1"/>
</dbReference>
<dbReference type="RefSeq" id="WP_344314268.1">
    <property type="nucleotide sequence ID" value="NZ_BAAANY010000032.1"/>
</dbReference>
<accession>A0ABN2INY8</accession>
<dbReference type="EMBL" id="BAAANY010000032">
    <property type="protein sequence ID" value="GAA1708856.1"/>
    <property type="molecule type" value="Genomic_DNA"/>
</dbReference>
<dbReference type="Gene3D" id="3.40.50.10310">
    <property type="entry name" value="Creatininase"/>
    <property type="match status" value="1"/>
</dbReference>
<sequence length="241" mass="25066">MSVLRWSECTRGELSAALPEALVVLPIGATEQHGPHLATGTDALLATEIVDRAVPVAAARAERALVIAPTLSYGASDHHLPFGGTLSLSVETLLSVLVDIGRSVAAGGGRRLVIVNGHGGNQGVCHAAGSAISTRYAVAVAHLDYWSVLPPEPTAPGHAGVFETSLVLGVRPDLVRDRHPRENLPSGPKVANAGVHSAAVWDDIDGYTDDPAQATAVDGKARLDLLVSEMALRLVECARQL</sequence>
<keyword evidence="7" id="KW-1185">Reference proteome</keyword>